<evidence type="ECO:0000313" key="11">
    <source>
        <dbReference type="Proteomes" id="UP000782312"/>
    </source>
</evidence>
<gene>
    <name evidence="10" type="ORF">HYZ11_07355</name>
</gene>
<evidence type="ECO:0000256" key="7">
    <source>
        <dbReference type="RuleBase" id="RU363032"/>
    </source>
</evidence>
<dbReference type="PROSITE" id="PS50928">
    <property type="entry name" value="ABC_TM1"/>
    <property type="match status" value="1"/>
</dbReference>
<comment type="similarity">
    <text evidence="7">Belongs to the binding-protein-dependent transport system permease family.</text>
</comment>
<dbReference type="InterPro" id="IPR035906">
    <property type="entry name" value="MetI-like_sf"/>
</dbReference>
<feature type="region of interest" description="Disordered" evidence="8">
    <location>
        <begin position="1"/>
        <end position="22"/>
    </location>
</feature>
<evidence type="ECO:0000256" key="5">
    <source>
        <dbReference type="ARBA" id="ARBA00022989"/>
    </source>
</evidence>
<comment type="caution">
    <text evidence="10">The sequence shown here is derived from an EMBL/GenBank/DDBJ whole genome shotgun (WGS) entry which is preliminary data.</text>
</comment>
<keyword evidence="5 7" id="KW-1133">Transmembrane helix</keyword>
<dbReference type="InterPro" id="IPR000515">
    <property type="entry name" value="MetI-like"/>
</dbReference>
<protein>
    <submittedName>
        <fullName evidence="10">ABC transporter permease</fullName>
    </submittedName>
</protein>
<dbReference type="PANTHER" id="PTHR30151">
    <property type="entry name" value="ALKANE SULFONATE ABC TRANSPORTER-RELATED, MEMBRANE SUBUNIT"/>
    <property type="match status" value="1"/>
</dbReference>
<evidence type="ECO:0000256" key="4">
    <source>
        <dbReference type="ARBA" id="ARBA00022692"/>
    </source>
</evidence>
<accession>A0A932MM96</accession>
<reference evidence="10" key="1">
    <citation type="submission" date="2020-07" db="EMBL/GenBank/DDBJ databases">
        <title>Huge and variable diversity of episymbiotic CPR bacteria and DPANN archaea in groundwater ecosystems.</title>
        <authorList>
            <person name="He C.Y."/>
            <person name="Keren R."/>
            <person name="Whittaker M."/>
            <person name="Farag I.F."/>
            <person name="Doudna J."/>
            <person name="Cate J.H.D."/>
            <person name="Banfield J.F."/>
        </authorList>
    </citation>
    <scope>NUCLEOTIDE SEQUENCE</scope>
    <source>
        <strain evidence="10">NC_groundwater_763_Ag_S-0.2um_68_21</strain>
    </source>
</reference>
<name>A0A932MM96_UNCTE</name>
<feature type="transmembrane region" description="Helical" evidence="7">
    <location>
        <begin position="118"/>
        <end position="140"/>
    </location>
</feature>
<keyword evidence="4 7" id="KW-0812">Transmembrane</keyword>
<dbReference type="AlphaFoldDB" id="A0A932MM96"/>
<keyword evidence="2 7" id="KW-0813">Transport</keyword>
<evidence type="ECO:0000256" key="8">
    <source>
        <dbReference type="SAM" id="MobiDB-lite"/>
    </source>
</evidence>
<evidence type="ECO:0000256" key="2">
    <source>
        <dbReference type="ARBA" id="ARBA00022448"/>
    </source>
</evidence>
<feature type="transmembrane region" description="Helical" evidence="7">
    <location>
        <begin position="198"/>
        <end position="222"/>
    </location>
</feature>
<dbReference type="PANTHER" id="PTHR30151:SF20">
    <property type="entry name" value="ABC TRANSPORTER PERMEASE PROTEIN HI_0355-RELATED"/>
    <property type="match status" value="1"/>
</dbReference>
<feature type="transmembrane region" description="Helical" evidence="7">
    <location>
        <begin position="146"/>
        <end position="168"/>
    </location>
</feature>
<dbReference type="GO" id="GO:0055085">
    <property type="term" value="P:transmembrane transport"/>
    <property type="evidence" value="ECO:0007669"/>
    <property type="project" value="InterPro"/>
</dbReference>
<feature type="compositionally biased region" description="Acidic residues" evidence="8">
    <location>
        <begin position="1"/>
        <end position="17"/>
    </location>
</feature>
<dbReference type="GO" id="GO:0005886">
    <property type="term" value="C:plasma membrane"/>
    <property type="evidence" value="ECO:0007669"/>
    <property type="project" value="UniProtKB-SubCell"/>
</dbReference>
<dbReference type="SUPFAM" id="SSF161098">
    <property type="entry name" value="MetI-like"/>
    <property type="match status" value="1"/>
</dbReference>
<sequence>MYQDEEAAPLPMEDLETDAPAQGPGRRGLDLLYPIAFIVLIIAAWEAAVVWFRVQPIILPPPSAVVRALSDDWWYLLWHTWITGAEVVLGFLASALLGVPAGVLIVWSKTLERTLMPIFVTSQTIPKIAIAPLFVIWFGIGLFPKVLVSLMIAFFPIVISTSVGLKAVDKDMIDLIQSMNASKWQVFQKVRIPNSLPFIFSGLKIATAFATVGAVVGEFVGADKGLGYVLIVSNSMLETPRLFATLVPLSLIGIVLYAAVVKLEKVLIPWDVAVRGEERMMSM</sequence>
<evidence type="ECO:0000256" key="3">
    <source>
        <dbReference type="ARBA" id="ARBA00022475"/>
    </source>
</evidence>
<organism evidence="10 11">
    <name type="scientific">Tectimicrobiota bacterium</name>
    <dbReference type="NCBI Taxonomy" id="2528274"/>
    <lineage>
        <taxon>Bacteria</taxon>
        <taxon>Pseudomonadati</taxon>
        <taxon>Nitrospinota/Tectimicrobiota group</taxon>
        <taxon>Candidatus Tectimicrobiota</taxon>
    </lineage>
</organism>
<evidence type="ECO:0000259" key="9">
    <source>
        <dbReference type="PROSITE" id="PS50928"/>
    </source>
</evidence>
<dbReference type="CDD" id="cd06261">
    <property type="entry name" value="TM_PBP2"/>
    <property type="match status" value="1"/>
</dbReference>
<proteinExistence type="inferred from homology"/>
<feature type="transmembrane region" description="Helical" evidence="7">
    <location>
        <begin position="31"/>
        <end position="53"/>
    </location>
</feature>
<dbReference type="Gene3D" id="1.10.3720.10">
    <property type="entry name" value="MetI-like"/>
    <property type="match status" value="1"/>
</dbReference>
<feature type="transmembrane region" description="Helical" evidence="7">
    <location>
        <begin position="73"/>
        <end position="106"/>
    </location>
</feature>
<comment type="subcellular location">
    <subcellularLocation>
        <location evidence="1 7">Cell membrane</location>
        <topology evidence="1 7">Multi-pass membrane protein</topology>
    </subcellularLocation>
</comment>
<keyword evidence="3" id="KW-1003">Cell membrane</keyword>
<feature type="domain" description="ABC transmembrane type-1" evidence="9">
    <location>
        <begin position="80"/>
        <end position="264"/>
    </location>
</feature>
<dbReference type="Pfam" id="PF00528">
    <property type="entry name" value="BPD_transp_1"/>
    <property type="match status" value="1"/>
</dbReference>
<feature type="transmembrane region" description="Helical" evidence="7">
    <location>
        <begin position="242"/>
        <end position="260"/>
    </location>
</feature>
<dbReference type="Proteomes" id="UP000782312">
    <property type="component" value="Unassembled WGS sequence"/>
</dbReference>
<evidence type="ECO:0000256" key="1">
    <source>
        <dbReference type="ARBA" id="ARBA00004651"/>
    </source>
</evidence>
<keyword evidence="6 7" id="KW-0472">Membrane</keyword>
<evidence type="ECO:0000256" key="6">
    <source>
        <dbReference type="ARBA" id="ARBA00023136"/>
    </source>
</evidence>
<dbReference type="EMBL" id="JACPUR010000017">
    <property type="protein sequence ID" value="MBI3127405.1"/>
    <property type="molecule type" value="Genomic_DNA"/>
</dbReference>
<evidence type="ECO:0000313" key="10">
    <source>
        <dbReference type="EMBL" id="MBI3127405.1"/>
    </source>
</evidence>